<proteinExistence type="predicted"/>
<dbReference type="EMBL" id="JACHNB010000001">
    <property type="protein sequence ID" value="MBB4741914.1"/>
    <property type="molecule type" value="Genomic_DNA"/>
</dbReference>
<evidence type="ECO:0000313" key="2">
    <source>
        <dbReference type="Proteomes" id="UP000546162"/>
    </source>
</evidence>
<accession>A0A7W7H156</accession>
<evidence type="ECO:0000313" key="1">
    <source>
        <dbReference type="EMBL" id="MBB4741914.1"/>
    </source>
</evidence>
<sequence length="139" mass="14552">MAFMGLSNQGRVVGGHLADCSVDSDHKGLSIPHPINPFKRFKLTTETVLKWEELPSSEGLAGAVGQAAAKAALPGMLGKAVGAGLGAAMKPPRTVRVDWADGNQSVIELPEKLFLVFSVLLESRQVVTVTPTPAEPAPV</sequence>
<dbReference type="RefSeq" id="WP_203759121.1">
    <property type="nucleotide sequence ID" value="NZ_BOMR01000108.1"/>
</dbReference>
<comment type="caution">
    <text evidence="1">The sequence shown here is derived from an EMBL/GenBank/DDBJ whole genome shotgun (WGS) entry which is preliminary data.</text>
</comment>
<dbReference type="AlphaFoldDB" id="A0A7W7H156"/>
<name>A0A7W7H156_9ACTN</name>
<gene>
    <name evidence="1" type="ORF">BJY16_005373</name>
</gene>
<dbReference type="Proteomes" id="UP000546162">
    <property type="component" value="Unassembled WGS sequence"/>
</dbReference>
<protein>
    <submittedName>
        <fullName evidence="1">Uncharacterized protein</fullName>
    </submittedName>
</protein>
<organism evidence="1 2">
    <name type="scientific">Actinoplanes octamycinicus</name>
    <dbReference type="NCBI Taxonomy" id="135948"/>
    <lineage>
        <taxon>Bacteria</taxon>
        <taxon>Bacillati</taxon>
        <taxon>Actinomycetota</taxon>
        <taxon>Actinomycetes</taxon>
        <taxon>Micromonosporales</taxon>
        <taxon>Micromonosporaceae</taxon>
        <taxon>Actinoplanes</taxon>
    </lineage>
</organism>
<reference evidence="1 2" key="1">
    <citation type="submission" date="2020-08" db="EMBL/GenBank/DDBJ databases">
        <title>Sequencing the genomes of 1000 actinobacteria strains.</title>
        <authorList>
            <person name="Klenk H.-P."/>
        </authorList>
    </citation>
    <scope>NUCLEOTIDE SEQUENCE [LARGE SCALE GENOMIC DNA]</scope>
    <source>
        <strain evidence="1 2">DSM 45809</strain>
    </source>
</reference>
<keyword evidence="2" id="KW-1185">Reference proteome</keyword>